<evidence type="ECO:0000313" key="2">
    <source>
        <dbReference type="Proteomes" id="UP001172673"/>
    </source>
</evidence>
<gene>
    <name evidence="1" type="ORF">H2200_012641</name>
</gene>
<dbReference type="EMBL" id="JAPDRK010000024">
    <property type="protein sequence ID" value="KAJ9602861.1"/>
    <property type="molecule type" value="Genomic_DNA"/>
</dbReference>
<organism evidence="1 2">
    <name type="scientific">Cladophialophora chaetospira</name>
    <dbReference type="NCBI Taxonomy" id="386627"/>
    <lineage>
        <taxon>Eukaryota</taxon>
        <taxon>Fungi</taxon>
        <taxon>Dikarya</taxon>
        <taxon>Ascomycota</taxon>
        <taxon>Pezizomycotina</taxon>
        <taxon>Eurotiomycetes</taxon>
        <taxon>Chaetothyriomycetidae</taxon>
        <taxon>Chaetothyriales</taxon>
        <taxon>Herpotrichiellaceae</taxon>
        <taxon>Cladophialophora</taxon>
    </lineage>
</organism>
<sequence length="362" mass="40992">MSALGQSAAQKAVAVLTRRAYIYRYMNSLIAKPDQRCSDVTITGLCFAGLIESRIGSIESARRHLGVVRHSLIPERGGIQEIAEHVSKPISCIIIWVGLEFHAFENWHALDSAVNTFVQIMSAIGTWMAKLSLHGKPTSTTSQTEKHVHTSSPFFRFLKNHKQLFNRKSPFHRFIGPTCYEGANSISIQIRSHMALLWLTNKILWELRDDITMSAKFLESFYRWILSSDDPTPFGFGRTAKPTNTSVLKTLTIVGMMGFCSAAFVPEKNPAAIDWTSGGKMNENRHILRMWEAIDMLELLHLLSEESRRRVLCQLSAWLIGPEPGQSSTMLNKDDFEDLGDEMRLGWLDMVRRRHLKTAGKE</sequence>
<dbReference type="Proteomes" id="UP001172673">
    <property type="component" value="Unassembled WGS sequence"/>
</dbReference>
<accession>A0AA38WXA2</accession>
<comment type="caution">
    <text evidence="1">The sequence shown here is derived from an EMBL/GenBank/DDBJ whole genome shotgun (WGS) entry which is preliminary data.</text>
</comment>
<reference evidence="1" key="1">
    <citation type="submission" date="2022-10" db="EMBL/GenBank/DDBJ databases">
        <title>Culturing micro-colonial fungi from biological soil crusts in the Mojave desert and describing Neophaeococcomyces mojavensis, and introducing the new genera and species Taxawa tesnikishii.</title>
        <authorList>
            <person name="Kurbessoian T."/>
            <person name="Stajich J.E."/>
        </authorList>
    </citation>
    <scope>NUCLEOTIDE SEQUENCE</scope>
    <source>
        <strain evidence="1">TK_41</strain>
    </source>
</reference>
<name>A0AA38WXA2_9EURO</name>
<keyword evidence="2" id="KW-1185">Reference proteome</keyword>
<protein>
    <submittedName>
        <fullName evidence="1">Uncharacterized protein</fullName>
    </submittedName>
</protein>
<dbReference type="AlphaFoldDB" id="A0AA38WXA2"/>
<evidence type="ECO:0000313" key="1">
    <source>
        <dbReference type="EMBL" id="KAJ9602861.1"/>
    </source>
</evidence>
<proteinExistence type="predicted"/>